<dbReference type="Proteomes" id="UP000823865">
    <property type="component" value="Unassembled WGS sequence"/>
</dbReference>
<proteinExistence type="predicted"/>
<protein>
    <submittedName>
        <fullName evidence="1">Sulfide:quinone reductase</fullName>
    </submittedName>
</protein>
<dbReference type="EMBL" id="JAHLFU010000038">
    <property type="protein sequence ID" value="MBU3852650.1"/>
    <property type="molecule type" value="Genomic_DNA"/>
</dbReference>
<gene>
    <name evidence="1" type="ORF">H9789_02245</name>
</gene>
<evidence type="ECO:0000313" key="2">
    <source>
        <dbReference type="Proteomes" id="UP000823865"/>
    </source>
</evidence>
<organism evidence="1 2">
    <name type="scientific">Candidatus Paraprevotella stercoravium</name>
    <dbReference type="NCBI Taxonomy" id="2838725"/>
    <lineage>
        <taxon>Bacteria</taxon>
        <taxon>Pseudomonadati</taxon>
        <taxon>Bacteroidota</taxon>
        <taxon>Bacteroidia</taxon>
        <taxon>Bacteroidales</taxon>
        <taxon>Prevotellaceae</taxon>
        <taxon>Paraprevotella</taxon>
    </lineage>
</organism>
<name>A0A9E2P1W6_9BACT</name>
<reference evidence="1" key="1">
    <citation type="journal article" date="2021" name="PeerJ">
        <title>Extensive microbial diversity within the chicken gut microbiome revealed by metagenomics and culture.</title>
        <authorList>
            <person name="Gilroy R."/>
            <person name="Ravi A."/>
            <person name="Getino M."/>
            <person name="Pursley I."/>
            <person name="Horton D.L."/>
            <person name="Alikhan N.F."/>
            <person name="Baker D."/>
            <person name="Gharbi K."/>
            <person name="Hall N."/>
            <person name="Watson M."/>
            <person name="Adriaenssens E.M."/>
            <person name="Foster-Nyarko E."/>
            <person name="Jarju S."/>
            <person name="Secka A."/>
            <person name="Antonio M."/>
            <person name="Oren A."/>
            <person name="Chaudhuri R.R."/>
            <person name="La Ragione R."/>
            <person name="Hildebrand F."/>
            <person name="Pallen M.J."/>
        </authorList>
    </citation>
    <scope>NUCLEOTIDE SEQUENCE</scope>
    <source>
        <strain evidence="1">G3-2149</strain>
    </source>
</reference>
<reference evidence="1" key="2">
    <citation type="submission" date="2021-04" db="EMBL/GenBank/DDBJ databases">
        <authorList>
            <person name="Gilroy R."/>
        </authorList>
    </citation>
    <scope>NUCLEOTIDE SEQUENCE</scope>
    <source>
        <strain evidence="1">G3-2149</strain>
    </source>
</reference>
<dbReference type="AlphaFoldDB" id="A0A9E2P1W6"/>
<accession>A0A9E2P1W6</accession>
<comment type="caution">
    <text evidence="1">The sequence shown here is derived from an EMBL/GenBank/DDBJ whole genome shotgun (WGS) entry which is preliminary data.</text>
</comment>
<sequence length="105" mass="12558">MDYQNFTETAISKQDVEFAKEFERFVNGRMRSADDTGRELTRAHRYLQQQMFKVFIGFMRQLAYNYRNGRYDDRNEWASRLSAEAYGSLVEKGLVYDPDYKNEIV</sequence>
<evidence type="ECO:0000313" key="1">
    <source>
        <dbReference type="EMBL" id="MBU3852650.1"/>
    </source>
</evidence>